<keyword evidence="11" id="KW-1185">Reference proteome</keyword>
<dbReference type="GO" id="GO:0000156">
    <property type="term" value="F:phosphorelay response regulator activity"/>
    <property type="evidence" value="ECO:0007669"/>
    <property type="project" value="TreeGrafter"/>
</dbReference>
<keyword evidence="3" id="KW-0805">Transcription regulation</keyword>
<dbReference type="Pfam" id="PF00486">
    <property type="entry name" value="Trans_reg_C"/>
    <property type="match status" value="1"/>
</dbReference>
<sequence length="264" mass="29338">MRYRCKTSCTARPTRQKNKSCPHPNMNILIVEDYKEWRLALMDYLADSGHHVVGLDRLATMQEYLQSPDQHSPDILILDVGLPDGDGMSTLPDLRRRWPMLGIVILTGHVGLQERISGLTQGADYFLTKPVKLSELGATLAALGRRLVTRDKQPAPPDEDWCLLPGSRKVQAPGGQHIHLTEAEFRVLHRLACSPHLPVPRKDLVTSLGGHPDLYDPHRLEVLIHRLRSKLSPSGIKPLSILSAYGIGYVCTTPVHISGDPVLT</sequence>
<dbReference type="GO" id="GO:0005829">
    <property type="term" value="C:cytosol"/>
    <property type="evidence" value="ECO:0007669"/>
    <property type="project" value="TreeGrafter"/>
</dbReference>
<feature type="domain" description="Response regulatory" evidence="8">
    <location>
        <begin position="27"/>
        <end position="144"/>
    </location>
</feature>
<accession>A0A2S0PDR3</accession>
<evidence type="ECO:0000313" key="11">
    <source>
        <dbReference type="Proteomes" id="UP000244173"/>
    </source>
</evidence>
<dbReference type="PANTHER" id="PTHR48111:SF1">
    <property type="entry name" value="TWO-COMPONENT RESPONSE REGULATOR ORR33"/>
    <property type="match status" value="1"/>
</dbReference>
<dbReference type="InterPro" id="IPR001789">
    <property type="entry name" value="Sig_transdc_resp-reg_receiver"/>
</dbReference>
<dbReference type="Gene3D" id="3.40.50.2300">
    <property type="match status" value="1"/>
</dbReference>
<evidence type="ECO:0000259" key="8">
    <source>
        <dbReference type="PROSITE" id="PS50110"/>
    </source>
</evidence>
<dbReference type="InterPro" id="IPR039420">
    <property type="entry name" value="WalR-like"/>
</dbReference>
<dbReference type="GO" id="GO:0006355">
    <property type="term" value="P:regulation of DNA-templated transcription"/>
    <property type="evidence" value="ECO:0007669"/>
    <property type="project" value="InterPro"/>
</dbReference>
<evidence type="ECO:0000256" key="6">
    <source>
        <dbReference type="PROSITE-ProRule" id="PRU00169"/>
    </source>
</evidence>
<keyword evidence="5" id="KW-0804">Transcription</keyword>
<dbReference type="SUPFAM" id="SSF46894">
    <property type="entry name" value="C-terminal effector domain of the bipartite response regulators"/>
    <property type="match status" value="1"/>
</dbReference>
<evidence type="ECO:0000256" key="1">
    <source>
        <dbReference type="ARBA" id="ARBA00022553"/>
    </source>
</evidence>
<dbReference type="GO" id="GO:0032993">
    <property type="term" value="C:protein-DNA complex"/>
    <property type="evidence" value="ECO:0007669"/>
    <property type="project" value="TreeGrafter"/>
</dbReference>
<evidence type="ECO:0000256" key="5">
    <source>
        <dbReference type="ARBA" id="ARBA00023163"/>
    </source>
</evidence>
<evidence type="ECO:0000313" key="10">
    <source>
        <dbReference type="EMBL" id="AVY95519.1"/>
    </source>
</evidence>
<dbReference type="PANTHER" id="PTHR48111">
    <property type="entry name" value="REGULATOR OF RPOS"/>
    <property type="match status" value="1"/>
</dbReference>
<dbReference type="PROSITE" id="PS50110">
    <property type="entry name" value="RESPONSE_REGULATORY"/>
    <property type="match status" value="1"/>
</dbReference>
<evidence type="ECO:0000256" key="2">
    <source>
        <dbReference type="ARBA" id="ARBA00023012"/>
    </source>
</evidence>
<dbReference type="GO" id="GO:0000976">
    <property type="term" value="F:transcription cis-regulatory region binding"/>
    <property type="evidence" value="ECO:0007669"/>
    <property type="project" value="TreeGrafter"/>
</dbReference>
<dbReference type="Pfam" id="PF00072">
    <property type="entry name" value="Response_reg"/>
    <property type="match status" value="1"/>
</dbReference>
<dbReference type="CDD" id="cd00383">
    <property type="entry name" value="trans_reg_C"/>
    <property type="match status" value="1"/>
</dbReference>
<dbReference type="PROSITE" id="PS51755">
    <property type="entry name" value="OMPR_PHOB"/>
    <property type="match status" value="1"/>
</dbReference>
<dbReference type="Gene3D" id="1.10.10.10">
    <property type="entry name" value="Winged helix-like DNA-binding domain superfamily/Winged helix DNA-binding domain"/>
    <property type="match status" value="1"/>
</dbReference>
<dbReference type="SUPFAM" id="SSF52172">
    <property type="entry name" value="CheY-like"/>
    <property type="match status" value="1"/>
</dbReference>
<dbReference type="InterPro" id="IPR011006">
    <property type="entry name" value="CheY-like_superfamily"/>
</dbReference>
<evidence type="ECO:0000256" key="7">
    <source>
        <dbReference type="PROSITE-ProRule" id="PRU01091"/>
    </source>
</evidence>
<evidence type="ECO:0000256" key="4">
    <source>
        <dbReference type="ARBA" id="ARBA00023125"/>
    </source>
</evidence>
<dbReference type="InterPro" id="IPR036388">
    <property type="entry name" value="WH-like_DNA-bd_sf"/>
</dbReference>
<dbReference type="InterPro" id="IPR001867">
    <property type="entry name" value="OmpR/PhoB-type_DNA-bd"/>
</dbReference>
<keyword evidence="1 6" id="KW-0597">Phosphoprotein</keyword>
<name>A0A2S0PDR3_9NEIS</name>
<dbReference type="SMART" id="SM00862">
    <property type="entry name" value="Trans_reg_C"/>
    <property type="match status" value="1"/>
</dbReference>
<keyword evidence="2" id="KW-0902">Two-component regulatory system</keyword>
<reference evidence="10 11" key="1">
    <citation type="submission" date="2018-04" db="EMBL/GenBank/DDBJ databases">
        <title>Denitrifier Microvirgula.</title>
        <authorList>
            <person name="Anderson E."/>
            <person name="Jang J."/>
            <person name="Ishii S."/>
        </authorList>
    </citation>
    <scope>NUCLEOTIDE SEQUENCE [LARGE SCALE GENOMIC DNA]</scope>
    <source>
        <strain evidence="10 11">BE2.4</strain>
    </source>
</reference>
<organism evidence="10 11">
    <name type="scientific">Microvirgula aerodenitrificans</name>
    <dbReference type="NCBI Taxonomy" id="57480"/>
    <lineage>
        <taxon>Bacteria</taxon>
        <taxon>Pseudomonadati</taxon>
        <taxon>Pseudomonadota</taxon>
        <taxon>Betaproteobacteria</taxon>
        <taxon>Neisseriales</taxon>
        <taxon>Aquaspirillaceae</taxon>
        <taxon>Microvirgula</taxon>
    </lineage>
</organism>
<feature type="modified residue" description="4-aspartylphosphate" evidence="6">
    <location>
        <position position="79"/>
    </location>
</feature>
<proteinExistence type="predicted"/>
<dbReference type="InterPro" id="IPR016032">
    <property type="entry name" value="Sig_transdc_resp-reg_C-effctor"/>
</dbReference>
<gene>
    <name evidence="10" type="ORF">DAI18_16790</name>
</gene>
<dbReference type="Proteomes" id="UP000244173">
    <property type="component" value="Chromosome"/>
</dbReference>
<dbReference type="SMART" id="SM00448">
    <property type="entry name" value="REC"/>
    <property type="match status" value="1"/>
</dbReference>
<dbReference type="AlphaFoldDB" id="A0A2S0PDR3"/>
<dbReference type="EMBL" id="CP028519">
    <property type="protein sequence ID" value="AVY95519.1"/>
    <property type="molecule type" value="Genomic_DNA"/>
</dbReference>
<dbReference type="KEGG" id="maer:DAI18_16790"/>
<evidence type="ECO:0000256" key="3">
    <source>
        <dbReference type="ARBA" id="ARBA00023015"/>
    </source>
</evidence>
<evidence type="ECO:0000259" key="9">
    <source>
        <dbReference type="PROSITE" id="PS51755"/>
    </source>
</evidence>
<protein>
    <submittedName>
        <fullName evidence="10">DNA-binding response regulator</fullName>
    </submittedName>
</protein>
<feature type="domain" description="OmpR/PhoB-type" evidence="9">
    <location>
        <begin position="153"/>
        <end position="253"/>
    </location>
</feature>
<keyword evidence="4 7" id="KW-0238">DNA-binding</keyword>
<feature type="DNA-binding region" description="OmpR/PhoB-type" evidence="7">
    <location>
        <begin position="153"/>
        <end position="253"/>
    </location>
</feature>